<feature type="coiled-coil region" evidence="1">
    <location>
        <begin position="348"/>
        <end position="375"/>
    </location>
</feature>
<evidence type="ECO:0000313" key="4">
    <source>
        <dbReference type="Proteomes" id="UP001227964"/>
    </source>
</evidence>
<protein>
    <submittedName>
        <fullName evidence="3">PilN domain-containing protein</fullName>
    </submittedName>
</protein>
<sequence length="504" mass="55119">MALSFLTKILRRSAKRQHVYLETRPDGIAWAESGGGAGFSDCSPARREEVLSALSSERGWAGADTTLVLPLDQYQVFQLERPEGIDESELGDALKWKLKDFLDFNPSDAVSDVFPFPEDASRGRGKLVNVVAARKSLAGELVSLLENCGLTLVAIDIAELALRNLIPRIDPARRGAALVHMRERFGQMIVCKGETLYLSRRLDVTSDDLRDASSQENAVQSLALEMQRSLDYYESQLGQVPPAVIRLVARDSVMPLSSMLASYVAANVETLDWTPFGLDEPLDSRCLVAWSASLAMVDGGAEKTQQVNLYTDELRPRKEKLQAGVALSLVVLALAGIAVAAGVVRYQESRLQAEVGALQQQNERLENSVAQLRRDVEARQPDPEVEAALDRVTDTLARRQQLLDRVEKLIATETAGFSAPMSALARQVPGGLWLTHIRLDARSGEVGLAGSAQSGRLVPVYLEKLGEEPAFAGKTFGSFRLDREEDGRWIDFSVATEAGGESVR</sequence>
<keyword evidence="2" id="KW-0812">Transmembrane</keyword>
<gene>
    <name evidence="3" type="ORF">QPM17_19355</name>
</gene>
<evidence type="ECO:0000256" key="2">
    <source>
        <dbReference type="SAM" id="Phobius"/>
    </source>
</evidence>
<proteinExistence type="predicted"/>
<keyword evidence="1" id="KW-0175">Coiled coil</keyword>
<evidence type="ECO:0000256" key="1">
    <source>
        <dbReference type="SAM" id="Coils"/>
    </source>
</evidence>
<accession>A0ABT7IGN2</accession>
<dbReference type="InterPro" id="IPR007813">
    <property type="entry name" value="PilN"/>
</dbReference>
<name>A0ABT7IGN2_9GAMM</name>
<keyword evidence="4" id="KW-1185">Reference proteome</keyword>
<feature type="transmembrane region" description="Helical" evidence="2">
    <location>
        <begin position="323"/>
        <end position="344"/>
    </location>
</feature>
<dbReference type="Proteomes" id="UP001227964">
    <property type="component" value="Unassembled WGS sequence"/>
</dbReference>
<dbReference type="InterPro" id="IPR043129">
    <property type="entry name" value="ATPase_NBD"/>
</dbReference>
<keyword evidence="2" id="KW-1133">Transmembrane helix</keyword>
<dbReference type="Pfam" id="PF05137">
    <property type="entry name" value="PilN"/>
    <property type="match status" value="1"/>
</dbReference>
<comment type="caution">
    <text evidence="3">The sequence shown here is derived from an EMBL/GenBank/DDBJ whole genome shotgun (WGS) entry which is preliminary data.</text>
</comment>
<dbReference type="RefSeq" id="WP_285392989.1">
    <property type="nucleotide sequence ID" value="NZ_JASSVS010000013.1"/>
</dbReference>
<reference evidence="3 4" key="1">
    <citation type="submission" date="2023-06" db="EMBL/GenBank/DDBJ databases">
        <title>Marinobacter azerbaijanicus a moderately halophilic, isolated from Urmia Lake in Azerbaijan region of Iran.</title>
        <authorList>
            <person name="Sanchez-Porro C."/>
            <person name="Aghdam E.M."/>
            <person name="Saheb S.M."/>
            <person name="Tarhriz V."/>
            <person name="Kazemi E."/>
            <person name="Ammozegar M.A."/>
            <person name="Ventosa A."/>
            <person name="Hejazi M.S."/>
        </authorList>
    </citation>
    <scope>NUCLEOTIDE SEQUENCE [LARGE SCALE GENOMIC DNA]</scope>
    <source>
        <strain evidence="3 4">TBZ242</strain>
    </source>
</reference>
<evidence type="ECO:0000313" key="3">
    <source>
        <dbReference type="EMBL" id="MDL0433300.1"/>
    </source>
</evidence>
<keyword evidence="2" id="KW-0472">Membrane</keyword>
<dbReference type="EMBL" id="JASSVS010000013">
    <property type="protein sequence ID" value="MDL0433300.1"/>
    <property type="molecule type" value="Genomic_DNA"/>
</dbReference>
<dbReference type="SUPFAM" id="SSF53067">
    <property type="entry name" value="Actin-like ATPase domain"/>
    <property type="match status" value="1"/>
</dbReference>
<organism evidence="3 4">
    <name type="scientific">Marinobacter azerbaijanicus</name>
    <dbReference type="NCBI Taxonomy" id="3050455"/>
    <lineage>
        <taxon>Bacteria</taxon>
        <taxon>Pseudomonadati</taxon>
        <taxon>Pseudomonadota</taxon>
        <taxon>Gammaproteobacteria</taxon>
        <taxon>Pseudomonadales</taxon>
        <taxon>Marinobacteraceae</taxon>
        <taxon>Marinobacter</taxon>
    </lineage>
</organism>